<comment type="caution">
    <text evidence="2">The sequence shown here is derived from an EMBL/GenBank/DDBJ whole genome shotgun (WGS) entry which is preliminary data.</text>
</comment>
<dbReference type="EMBL" id="JAYXHS010000002">
    <property type="protein sequence ID" value="MEC5386544.1"/>
    <property type="molecule type" value="Genomic_DNA"/>
</dbReference>
<dbReference type="Proteomes" id="UP001331561">
    <property type="component" value="Unassembled WGS sequence"/>
</dbReference>
<dbReference type="Pfam" id="PF20680">
    <property type="entry name" value="DUF6817"/>
    <property type="match status" value="1"/>
</dbReference>
<dbReference type="RefSeq" id="WP_327599507.1">
    <property type="nucleotide sequence ID" value="NZ_JAYXHS010000002.1"/>
</dbReference>
<accession>A0ABU6K3R4</accession>
<keyword evidence="3" id="KW-1185">Reference proteome</keyword>
<gene>
    <name evidence="2" type="ORF">VVD49_12470</name>
</gene>
<protein>
    <recommendedName>
        <fullName evidence="1">DUF6817 domain-containing protein</fullName>
    </recommendedName>
</protein>
<evidence type="ECO:0000259" key="1">
    <source>
        <dbReference type="Pfam" id="PF20680"/>
    </source>
</evidence>
<proteinExistence type="predicted"/>
<reference evidence="2 3" key="1">
    <citation type="submission" date="2024-01" db="EMBL/GenBank/DDBJ databases">
        <title>Uliginosibacterium soil sp. nov.</title>
        <authorList>
            <person name="Lv Y."/>
        </authorList>
    </citation>
    <scope>NUCLEOTIDE SEQUENCE [LARGE SCALE GENOMIC DNA]</scope>
    <source>
        <strain evidence="2 3">H3</strain>
    </source>
</reference>
<dbReference type="PANTHER" id="PTHR37391">
    <property type="entry name" value="E3 UBIQUITIN-PROTEIN LIGASE"/>
    <property type="match status" value="1"/>
</dbReference>
<feature type="domain" description="DUF6817" evidence="1">
    <location>
        <begin position="10"/>
        <end position="94"/>
    </location>
</feature>
<dbReference type="InterPro" id="IPR049202">
    <property type="entry name" value="DUF6817"/>
</dbReference>
<organism evidence="2 3">
    <name type="scientific">Uliginosibacterium silvisoli</name>
    <dbReference type="NCBI Taxonomy" id="3114758"/>
    <lineage>
        <taxon>Bacteria</taxon>
        <taxon>Pseudomonadati</taxon>
        <taxon>Pseudomonadota</taxon>
        <taxon>Betaproteobacteria</taxon>
        <taxon>Rhodocyclales</taxon>
        <taxon>Zoogloeaceae</taxon>
        <taxon>Uliginosibacterium</taxon>
    </lineage>
</organism>
<dbReference type="PANTHER" id="PTHR37391:SF2">
    <property type="entry name" value="E3 UBIQUITIN-PROTEIN LIGASE"/>
    <property type="match status" value="1"/>
</dbReference>
<sequence length="178" mass="19847">MPSDGDLLAFLEELGAGAITHMHGPLAEHLRGTAQLLRAWGNREALCRAGLYHAVYGTDGFDQSLIDLNLRSRISAVIGEEAETLAYLYCACDRKKFYPRIGTQQQLTFCDRFTNGEYAISESQLRDLCELTLANELELAEADADFRAQYGASLAQLFERMRPWVSSTGFETCNRLLG</sequence>
<name>A0ABU6K3R4_9RHOO</name>
<evidence type="ECO:0000313" key="2">
    <source>
        <dbReference type="EMBL" id="MEC5386544.1"/>
    </source>
</evidence>
<evidence type="ECO:0000313" key="3">
    <source>
        <dbReference type="Proteomes" id="UP001331561"/>
    </source>
</evidence>